<evidence type="ECO:0000313" key="1">
    <source>
        <dbReference type="EMBL" id="NKY23117.1"/>
    </source>
</evidence>
<dbReference type="EMBL" id="JAAXOX010000004">
    <property type="protein sequence ID" value="NKY23117.1"/>
    <property type="molecule type" value="Genomic_DNA"/>
</dbReference>
<proteinExistence type="predicted"/>
<reference evidence="1 2" key="1">
    <citation type="submission" date="2020-04" db="EMBL/GenBank/DDBJ databases">
        <title>MicrobeNet Type strains.</title>
        <authorList>
            <person name="Nicholson A.C."/>
        </authorList>
    </citation>
    <scope>NUCLEOTIDE SEQUENCE [LARGE SCALE GENOMIC DNA]</scope>
    <source>
        <strain evidence="1 2">ATCC BAA-788</strain>
    </source>
</reference>
<evidence type="ECO:0000313" key="2">
    <source>
        <dbReference type="Proteomes" id="UP000581206"/>
    </source>
</evidence>
<keyword evidence="2" id="KW-1185">Reference proteome</keyword>
<name>A0A7X6KVN3_9CELL</name>
<dbReference type="AlphaFoldDB" id="A0A7X6KVN3"/>
<dbReference type="Proteomes" id="UP000581206">
    <property type="component" value="Unassembled WGS sequence"/>
</dbReference>
<sequence>MHSYVVNDDDILTVDLEHPNIITVGRRHPYTLDPKPGTPEPYRWWLQRIATHIRRADDVHRAGPAT</sequence>
<comment type="caution">
    <text evidence="1">The sequence shown here is derived from an EMBL/GenBank/DDBJ whole genome shotgun (WGS) entry which is preliminary data.</text>
</comment>
<gene>
    <name evidence="1" type="ORF">HGA03_10625</name>
</gene>
<protein>
    <submittedName>
        <fullName evidence="1">Uncharacterized protein</fullName>
    </submittedName>
</protein>
<dbReference type="RefSeq" id="WP_168630232.1">
    <property type="nucleotide sequence ID" value="NZ_BONL01000001.1"/>
</dbReference>
<accession>A0A7X6KVN3</accession>
<organism evidence="1 2">
    <name type="scientific">Cellulomonas denverensis</name>
    <dbReference type="NCBI Taxonomy" id="264297"/>
    <lineage>
        <taxon>Bacteria</taxon>
        <taxon>Bacillati</taxon>
        <taxon>Actinomycetota</taxon>
        <taxon>Actinomycetes</taxon>
        <taxon>Micrococcales</taxon>
        <taxon>Cellulomonadaceae</taxon>
        <taxon>Cellulomonas</taxon>
    </lineage>
</organism>